<accession>A0A6J6DK04</accession>
<keyword evidence="3" id="KW-0238">DNA-binding</keyword>
<evidence type="ECO:0000313" key="6">
    <source>
        <dbReference type="EMBL" id="CAB4564360.1"/>
    </source>
</evidence>
<dbReference type="Gene3D" id="1.10.10.10">
    <property type="entry name" value="Winged helix-like DNA-binding domain superfamily/Winged helix DNA-binding domain"/>
    <property type="match status" value="1"/>
</dbReference>
<dbReference type="PANTHER" id="PTHR30126:SF39">
    <property type="entry name" value="HTH-TYPE TRANSCRIPTIONAL REGULATOR CYSL"/>
    <property type="match status" value="1"/>
</dbReference>
<keyword evidence="2" id="KW-0805">Transcription regulation</keyword>
<dbReference type="GO" id="GO:0003700">
    <property type="term" value="F:DNA-binding transcription factor activity"/>
    <property type="evidence" value="ECO:0007669"/>
    <property type="project" value="InterPro"/>
</dbReference>
<organism evidence="6">
    <name type="scientific">freshwater metagenome</name>
    <dbReference type="NCBI Taxonomy" id="449393"/>
    <lineage>
        <taxon>unclassified sequences</taxon>
        <taxon>metagenomes</taxon>
        <taxon>ecological metagenomes</taxon>
    </lineage>
</organism>
<dbReference type="PROSITE" id="PS50931">
    <property type="entry name" value="HTH_LYSR"/>
    <property type="match status" value="1"/>
</dbReference>
<dbReference type="AlphaFoldDB" id="A0A6J6DK04"/>
<reference evidence="6" key="1">
    <citation type="submission" date="2020-05" db="EMBL/GenBank/DDBJ databases">
        <authorList>
            <person name="Chiriac C."/>
            <person name="Salcher M."/>
            <person name="Ghai R."/>
            <person name="Kavagutti S V."/>
        </authorList>
    </citation>
    <scope>NUCLEOTIDE SEQUENCE</scope>
</reference>
<dbReference type="InterPro" id="IPR036388">
    <property type="entry name" value="WH-like_DNA-bd_sf"/>
</dbReference>
<name>A0A6J6DK04_9ZZZZ</name>
<dbReference type="Pfam" id="PF00126">
    <property type="entry name" value="HTH_1"/>
    <property type="match status" value="1"/>
</dbReference>
<sequence>MTLRLEDLVGLEVFVDTIRLGSISAAAREHHLSQPSATERLRQLERRMGVRLLVRGPSGSVPTTEGEAVAGWAHEVLAAVDRLASGVVALRASGTSGPLRIMASLTVAEYVLPDWLHAHRATGGAPVELAVGNSVAVARAVAEGAVQLGFVETPRRFPGLSTASVGGDRLTVVVAPGHPWARRRRPLTAAELAAAPLLVREAGSGTRDAFEAALAEVGFELATPLAVLASTTTLKAAAMAGDGACVLSELAVAGEIATGRLLAVPVADLDLRREFRAVWSAGGAAADVQRFVRLARQAGRPA</sequence>
<protein>
    <submittedName>
        <fullName evidence="6">Unannotated protein</fullName>
    </submittedName>
</protein>
<feature type="domain" description="HTH lysR-type" evidence="5">
    <location>
        <begin position="1"/>
        <end position="63"/>
    </location>
</feature>
<keyword evidence="4" id="KW-0804">Transcription</keyword>
<dbReference type="InterPro" id="IPR000847">
    <property type="entry name" value="LysR_HTH_N"/>
</dbReference>
<dbReference type="EMBL" id="CAEZSR010000071">
    <property type="protein sequence ID" value="CAB4564360.1"/>
    <property type="molecule type" value="Genomic_DNA"/>
</dbReference>
<dbReference type="Pfam" id="PF03466">
    <property type="entry name" value="LysR_substrate"/>
    <property type="match status" value="1"/>
</dbReference>
<evidence type="ECO:0000256" key="4">
    <source>
        <dbReference type="ARBA" id="ARBA00023163"/>
    </source>
</evidence>
<dbReference type="InterPro" id="IPR005119">
    <property type="entry name" value="LysR_subst-bd"/>
</dbReference>
<evidence type="ECO:0000259" key="5">
    <source>
        <dbReference type="PROSITE" id="PS50931"/>
    </source>
</evidence>
<comment type="similarity">
    <text evidence="1">Belongs to the LysR transcriptional regulatory family.</text>
</comment>
<evidence type="ECO:0000256" key="2">
    <source>
        <dbReference type="ARBA" id="ARBA00023015"/>
    </source>
</evidence>
<dbReference type="InterPro" id="IPR036390">
    <property type="entry name" value="WH_DNA-bd_sf"/>
</dbReference>
<dbReference type="Gene3D" id="3.40.190.10">
    <property type="entry name" value="Periplasmic binding protein-like II"/>
    <property type="match status" value="2"/>
</dbReference>
<evidence type="ECO:0000256" key="3">
    <source>
        <dbReference type="ARBA" id="ARBA00023125"/>
    </source>
</evidence>
<dbReference type="PRINTS" id="PR00039">
    <property type="entry name" value="HTHLYSR"/>
</dbReference>
<dbReference type="SUPFAM" id="SSF53850">
    <property type="entry name" value="Periplasmic binding protein-like II"/>
    <property type="match status" value="1"/>
</dbReference>
<proteinExistence type="inferred from homology"/>
<dbReference type="PANTHER" id="PTHR30126">
    <property type="entry name" value="HTH-TYPE TRANSCRIPTIONAL REGULATOR"/>
    <property type="match status" value="1"/>
</dbReference>
<evidence type="ECO:0000256" key="1">
    <source>
        <dbReference type="ARBA" id="ARBA00009437"/>
    </source>
</evidence>
<gene>
    <name evidence="6" type="ORF">UFOPK1493_01994</name>
</gene>
<dbReference type="GO" id="GO:0000976">
    <property type="term" value="F:transcription cis-regulatory region binding"/>
    <property type="evidence" value="ECO:0007669"/>
    <property type="project" value="TreeGrafter"/>
</dbReference>
<dbReference type="SUPFAM" id="SSF46785">
    <property type="entry name" value="Winged helix' DNA-binding domain"/>
    <property type="match status" value="1"/>
</dbReference>